<dbReference type="InterPro" id="IPR023214">
    <property type="entry name" value="HAD_sf"/>
</dbReference>
<dbReference type="InterPro" id="IPR041492">
    <property type="entry name" value="HAD_2"/>
</dbReference>
<dbReference type="InterPro" id="IPR036412">
    <property type="entry name" value="HAD-like_sf"/>
</dbReference>
<dbReference type="InterPro" id="IPR023198">
    <property type="entry name" value="PGP-like_dom2"/>
</dbReference>
<dbReference type="RefSeq" id="WP_200242974.1">
    <property type="nucleotide sequence ID" value="NZ_NRRV01000113.1"/>
</dbReference>
<gene>
    <name evidence="1" type="ORF">CKO31_23980</name>
</gene>
<name>A0ABS1CQG7_9GAMM</name>
<dbReference type="PANTHER" id="PTHR43434">
    <property type="entry name" value="PHOSPHOGLYCOLATE PHOSPHATASE"/>
    <property type="match status" value="1"/>
</dbReference>
<dbReference type="SUPFAM" id="SSF56784">
    <property type="entry name" value="HAD-like"/>
    <property type="match status" value="1"/>
</dbReference>
<dbReference type="NCBIfam" id="TIGR01509">
    <property type="entry name" value="HAD-SF-IA-v3"/>
    <property type="match status" value="1"/>
</dbReference>
<comment type="caution">
    <text evidence="1">The sequence shown here is derived from an EMBL/GenBank/DDBJ whole genome shotgun (WGS) entry which is preliminary data.</text>
</comment>
<organism evidence="1 2">
    <name type="scientific">Thiohalocapsa halophila</name>
    <dbReference type="NCBI Taxonomy" id="69359"/>
    <lineage>
        <taxon>Bacteria</taxon>
        <taxon>Pseudomonadati</taxon>
        <taxon>Pseudomonadota</taxon>
        <taxon>Gammaproteobacteria</taxon>
        <taxon>Chromatiales</taxon>
        <taxon>Chromatiaceae</taxon>
        <taxon>Thiohalocapsa</taxon>
    </lineage>
</organism>
<reference evidence="1 2" key="1">
    <citation type="journal article" date="2020" name="Microorganisms">
        <title>Osmotic Adaptation and Compatible Solute Biosynthesis of Phototrophic Bacteria as Revealed from Genome Analyses.</title>
        <authorList>
            <person name="Imhoff J.F."/>
            <person name="Rahn T."/>
            <person name="Kunzel S."/>
            <person name="Keller A."/>
            <person name="Neulinger S.C."/>
        </authorList>
    </citation>
    <scope>NUCLEOTIDE SEQUENCE [LARGE SCALE GENOMIC DNA]</scope>
    <source>
        <strain evidence="1 2">DSM 6210</strain>
    </source>
</reference>
<dbReference type="InterPro" id="IPR006439">
    <property type="entry name" value="HAD-SF_hydro_IA"/>
</dbReference>
<proteinExistence type="predicted"/>
<sequence length="226" mass="24013">MRYELLVFDWDGTLMDSAARIVASMQAAFAELGLPPPAAPAARNVIGLGLTHAIAELAPTQDAAMRARIIERYRAHYLELDDTPTPLFPGAEEVVSGLRAAGYLLAVATGKSRIGLDRALAQSGLGAHFHATRSADETFSKPHPQMLQELLDELGVHASRALMIGDTEYDLLTAQNAGVDALAVCYGVHAPERLLALEPLACLSAIDALPGWLAAADPHTSNDETP</sequence>
<dbReference type="Proteomes" id="UP000748752">
    <property type="component" value="Unassembled WGS sequence"/>
</dbReference>
<dbReference type="SFLD" id="SFLDG01135">
    <property type="entry name" value="C1.5.6:_HAD__Beta-PGM__Phospha"/>
    <property type="match status" value="1"/>
</dbReference>
<dbReference type="SFLD" id="SFLDS00003">
    <property type="entry name" value="Haloacid_Dehalogenase"/>
    <property type="match status" value="1"/>
</dbReference>
<keyword evidence="1" id="KW-0378">Hydrolase</keyword>
<protein>
    <submittedName>
        <fullName evidence="1">HAD family hydrolase</fullName>
    </submittedName>
</protein>
<evidence type="ECO:0000313" key="1">
    <source>
        <dbReference type="EMBL" id="MBK1633744.1"/>
    </source>
</evidence>
<keyword evidence="2" id="KW-1185">Reference proteome</keyword>
<dbReference type="SFLD" id="SFLDG01129">
    <property type="entry name" value="C1.5:_HAD__Beta-PGM__Phosphata"/>
    <property type="match status" value="1"/>
</dbReference>
<evidence type="ECO:0000313" key="2">
    <source>
        <dbReference type="Proteomes" id="UP000748752"/>
    </source>
</evidence>
<dbReference type="InterPro" id="IPR050155">
    <property type="entry name" value="HAD-like_hydrolase_sf"/>
</dbReference>
<dbReference type="Gene3D" id="1.10.150.240">
    <property type="entry name" value="Putative phosphatase, domain 2"/>
    <property type="match status" value="1"/>
</dbReference>
<dbReference type="GO" id="GO:0016787">
    <property type="term" value="F:hydrolase activity"/>
    <property type="evidence" value="ECO:0007669"/>
    <property type="project" value="UniProtKB-KW"/>
</dbReference>
<accession>A0ABS1CQG7</accession>
<dbReference type="Pfam" id="PF13419">
    <property type="entry name" value="HAD_2"/>
    <property type="match status" value="1"/>
</dbReference>
<dbReference type="PANTHER" id="PTHR43434:SF24">
    <property type="entry name" value="HYDROLASE-RELATED"/>
    <property type="match status" value="1"/>
</dbReference>
<dbReference type="NCBIfam" id="TIGR01549">
    <property type="entry name" value="HAD-SF-IA-v1"/>
    <property type="match status" value="1"/>
</dbReference>
<dbReference type="Gene3D" id="3.40.50.1000">
    <property type="entry name" value="HAD superfamily/HAD-like"/>
    <property type="match status" value="1"/>
</dbReference>
<dbReference type="EMBL" id="NRRV01000113">
    <property type="protein sequence ID" value="MBK1633744.1"/>
    <property type="molecule type" value="Genomic_DNA"/>
</dbReference>